<dbReference type="InterPro" id="IPR001810">
    <property type="entry name" value="F-box_dom"/>
</dbReference>
<dbReference type="SMART" id="SM00256">
    <property type="entry name" value="FBOX"/>
    <property type="match status" value="1"/>
</dbReference>
<accession>A0AAW1PP37</accession>
<dbReference type="PANTHER" id="PTHR10706:SF130">
    <property type="entry name" value="F-BOX ONLY PROTEIN 31"/>
    <property type="match status" value="1"/>
</dbReference>
<feature type="domain" description="F-box" evidence="3">
    <location>
        <begin position="1"/>
        <end position="47"/>
    </location>
</feature>
<proteinExistence type="predicted"/>
<evidence type="ECO:0000256" key="1">
    <source>
        <dbReference type="ARBA" id="ARBA00004906"/>
    </source>
</evidence>
<dbReference type="Pfam" id="PF12937">
    <property type="entry name" value="F-box-like"/>
    <property type="match status" value="1"/>
</dbReference>
<evidence type="ECO:0000313" key="4">
    <source>
        <dbReference type="EMBL" id="KAK9811668.1"/>
    </source>
</evidence>
<name>A0AAW1PP37_9CHLO</name>
<dbReference type="Pfam" id="PF12014">
    <property type="entry name" value="Cyclin_D1_bind"/>
    <property type="match status" value="1"/>
</dbReference>
<comment type="pathway">
    <text evidence="1">Protein modification; protein ubiquitination.</text>
</comment>
<evidence type="ECO:0000256" key="2">
    <source>
        <dbReference type="ARBA" id="ARBA00022786"/>
    </source>
</evidence>
<dbReference type="PROSITE" id="PS50181">
    <property type="entry name" value="FBOX"/>
    <property type="match status" value="1"/>
</dbReference>
<dbReference type="InterPro" id="IPR045048">
    <property type="entry name" value="FBXO31/39"/>
</dbReference>
<dbReference type="PANTHER" id="PTHR10706">
    <property type="entry name" value="F-BOX FAMILY PROTEIN"/>
    <property type="match status" value="1"/>
</dbReference>
<keyword evidence="2" id="KW-0833">Ubl conjugation pathway</keyword>
<keyword evidence="5" id="KW-1185">Reference proteome</keyword>
<evidence type="ECO:0000259" key="3">
    <source>
        <dbReference type="PROSITE" id="PS50181"/>
    </source>
</evidence>
<reference evidence="4 5" key="1">
    <citation type="journal article" date="2024" name="Nat. Commun.">
        <title>Phylogenomics reveals the evolutionary origins of lichenization in chlorophyte algae.</title>
        <authorList>
            <person name="Puginier C."/>
            <person name="Libourel C."/>
            <person name="Otte J."/>
            <person name="Skaloud P."/>
            <person name="Haon M."/>
            <person name="Grisel S."/>
            <person name="Petersen M."/>
            <person name="Berrin J.G."/>
            <person name="Delaux P.M."/>
            <person name="Dal Grande F."/>
            <person name="Keller J."/>
        </authorList>
    </citation>
    <scope>NUCLEOTIDE SEQUENCE [LARGE SCALE GENOMIC DNA]</scope>
    <source>
        <strain evidence="4 5">SAG 2043</strain>
    </source>
</reference>
<gene>
    <name evidence="4" type="ORF">WJX72_008021</name>
</gene>
<dbReference type="Gene3D" id="1.20.1280.50">
    <property type="match status" value="1"/>
</dbReference>
<dbReference type="EMBL" id="JALJOR010000009">
    <property type="protein sequence ID" value="KAK9811668.1"/>
    <property type="molecule type" value="Genomic_DNA"/>
</dbReference>
<dbReference type="InterPro" id="IPR036047">
    <property type="entry name" value="F-box-like_dom_sf"/>
</dbReference>
<dbReference type="Proteomes" id="UP001489004">
    <property type="component" value="Unassembled WGS sequence"/>
</dbReference>
<dbReference type="SUPFAM" id="SSF81383">
    <property type="entry name" value="F-box domain"/>
    <property type="match status" value="1"/>
</dbReference>
<sequence>MAGLADLPDDACRHILLYLDTRELCKVAGICRHLRLLAQEDAIWYARCRQFLSGQLAVQELEQPDVLQRVMSLGSMNQLYQVLVRLGGWPEGLWRSEAEHGPYGVMLDIRLQNGRFLATNIVGAGVRASQWLSLAFQDAPQESSLLRGRKVVFTATVKGEQWDWQDLGCLPLLVGLEEKGDRLVLQSAGPGGPATAEMLGCRQSARTMFRRIPGVPLSAERIRSLPPLPCVRGDTANFPALAALKRLEGVSTAYYGSHGAEILQIRLIEAGPAPAGCPIQGMRLEGRKVLGDPNVPSGQVSFVADASRVTLGTFDGSEGGDEQPRHAFVYHKDNNATIVDWTTRITQDYFVQP</sequence>
<dbReference type="AlphaFoldDB" id="A0AAW1PP37"/>
<comment type="caution">
    <text evidence="4">The sequence shown here is derived from an EMBL/GenBank/DDBJ whole genome shotgun (WGS) entry which is preliminary data.</text>
</comment>
<protein>
    <recommendedName>
        <fullName evidence="3">F-box domain-containing protein</fullName>
    </recommendedName>
</protein>
<organism evidence="4 5">
    <name type="scientific">[Myrmecia] bisecta</name>
    <dbReference type="NCBI Taxonomy" id="41462"/>
    <lineage>
        <taxon>Eukaryota</taxon>
        <taxon>Viridiplantae</taxon>
        <taxon>Chlorophyta</taxon>
        <taxon>core chlorophytes</taxon>
        <taxon>Trebouxiophyceae</taxon>
        <taxon>Trebouxiales</taxon>
        <taxon>Trebouxiaceae</taxon>
        <taxon>Myrmecia</taxon>
    </lineage>
</organism>
<evidence type="ECO:0000313" key="5">
    <source>
        <dbReference type="Proteomes" id="UP001489004"/>
    </source>
</evidence>